<dbReference type="Gene3D" id="1.10.238.10">
    <property type="entry name" value="EF-hand"/>
    <property type="match status" value="1"/>
</dbReference>
<dbReference type="InterPro" id="IPR018247">
    <property type="entry name" value="EF_Hand_1_Ca_BS"/>
</dbReference>
<dbReference type="Pfam" id="PF13202">
    <property type="entry name" value="EF-hand_5"/>
    <property type="match status" value="1"/>
</dbReference>
<evidence type="ECO:0000256" key="2">
    <source>
        <dbReference type="SAM" id="SignalP"/>
    </source>
</evidence>
<gene>
    <name evidence="5" type="primary">LOC111137899</name>
</gene>
<dbReference type="AlphaFoldDB" id="A0A8B8EZ78"/>
<dbReference type="GO" id="GO:0005509">
    <property type="term" value="F:calcium ion binding"/>
    <property type="evidence" value="ECO:0007669"/>
    <property type="project" value="InterPro"/>
</dbReference>
<reference evidence="5" key="1">
    <citation type="submission" date="2025-08" db="UniProtKB">
        <authorList>
            <consortium name="RefSeq"/>
        </authorList>
    </citation>
    <scope>IDENTIFICATION</scope>
    <source>
        <tissue evidence="5">Whole sample</tissue>
    </source>
</reference>
<feature type="domain" description="EF-hand" evidence="3">
    <location>
        <begin position="100"/>
        <end position="135"/>
    </location>
</feature>
<feature type="signal peptide" evidence="2">
    <location>
        <begin position="1"/>
        <end position="21"/>
    </location>
</feature>
<feature type="chain" id="PRO_5034474603" evidence="2">
    <location>
        <begin position="22"/>
        <end position="147"/>
    </location>
</feature>
<proteinExistence type="predicted"/>
<evidence type="ECO:0000313" key="4">
    <source>
        <dbReference type="Proteomes" id="UP000694844"/>
    </source>
</evidence>
<keyword evidence="1" id="KW-0106">Calcium</keyword>
<accession>A0A8B8EZ78</accession>
<evidence type="ECO:0000313" key="5">
    <source>
        <dbReference type="RefSeq" id="XP_022345309.1"/>
    </source>
</evidence>
<keyword evidence="2" id="KW-0732">Signal</keyword>
<dbReference type="InterPro" id="IPR011992">
    <property type="entry name" value="EF-hand-dom_pair"/>
</dbReference>
<keyword evidence="4" id="KW-1185">Reference proteome</keyword>
<dbReference type="GeneID" id="111137899"/>
<name>A0A8B8EZ78_CRAVI</name>
<dbReference type="InterPro" id="IPR002048">
    <property type="entry name" value="EF_hand_dom"/>
</dbReference>
<sequence length="147" mass="16990">MDSLHFCFAGILVLFVQDVRSASHCTPLFDEYRNGDYLGLTKTVFKSIFIPTFDTEFPADGRLSRDEVVSGWKSGHCDFRDPADGLLIFLESDLDRDFFVTDVDLDQLFNKFDSDHSGHISMREFLNGWSTRYGRHTLHSVDMYLHH</sequence>
<protein>
    <submittedName>
        <fullName evidence="5">Uncharacterized protein LOC111137899</fullName>
    </submittedName>
</protein>
<dbReference type="PROSITE" id="PS00018">
    <property type="entry name" value="EF_HAND_1"/>
    <property type="match status" value="1"/>
</dbReference>
<dbReference type="PROSITE" id="PS50222">
    <property type="entry name" value="EF_HAND_2"/>
    <property type="match status" value="1"/>
</dbReference>
<dbReference type="OrthoDB" id="6134108at2759"/>
<dbReference type="KEGG" id="cvn:111137899"/>
<dbReference type="Proteomes" id="UP000694844">
    <property type="component" value="Chromosome 5"/>
</dbReference>
<dbReference type="RefSeq" id="XP_022345309.1">
    <property type="nucleotide sequence ID" value="XM_022489601.1"/>
</dbReference>
<organism evidence="4 5">
    <name type="scientific">Crassostrea virginica</name>
    <name type="common">Eastern oyster</name>
    <dbReference type="NCBI Taxonomy" id="6565"/>
    <lineage>
        <taxon>Eukaryota</taxon>
        <taxon>Metazoa</taxon>
        <taxon>Spiralia</taxon>
        <taxon>Lophotrochozoa</taxon>
        <taxon>Mollusca</taxon>
        <taxon>Bivalvia</taxon>
        <taxon>Autobranchia</taxon>
        <taxon>Pteriomorphia</taxon>
        <taxon>Ostreida</taxon>
        <taxon>Ostreoidea</taxon>
        <taxon>Ostreidae</taxon>
        <taxon>Crassostrea</taxon>
    </lineage>
</organism>
<dbReference type="SUPFAM" id="SSF47473">
    <property type="entry name" value="EF-hand"/>
    <property type="match status" value="1"/>
</dbReference>
<evidence type="ECO:0000259" key="3">
    <source>
        <dbReference type="PROSITE" id="PS50222"/>
    </source>
</evidence>
<evidence type="ECO:0000256" key="1">
    <source>
        <dbReference type="ARBA" id="ARBA00022837"/>
    </source>
</evidence>